<dbReference type="Gene3D" id="3.10.620.30">
    <property type="match status" value="1"/>
</dbReference>
<comment type="caution">
    <text evidence="2">The sequence shown here is derived from an EMBL/GenBank/DDBJ whole genome shotgun (WGS) entry which is preliminary data.</text>
</comment>
<accession>A0ABV7ZVN2</accession>
<name>A0ABV7ZVN2_9GAMM</name>
<feature type="domain" description="Transglutaminase-like" evidence="1">
    <location>
        <begin position="38"/>
        <end position="138"/>
    </location>
</feature>
<evidence type="ECO:0000259" key="1">
    <source>
        <dbReference type="Pfam" id="PF01841"/>
    </source>
</evidence>
<dbReference type="RefSeq" id="WP_380694249.1">
    <property type="nucleotide sequence ID" value="NZ_JBHRYR010000002.1"/>
</dbReference>
<dbReference type="SUPFAM" id="SSF54001">
    <property type="entry name" value="Cysteine proteinases"/>
    <property type="match status" value="1"/>
</dbReference>
<proteinExistence type="predicted"/>
<evidence type="ECO:0000313" key="3">
    <source>
        <dbReference type="Proteomes" id="UP001595617"/>
    </source>
</evidence>
<evidence type="ECO:0000313" key="2">
    <source>
        <dbReference type="EMBL" id="MFC3852275.1"/>
    </source>
</evidence>
<dbReference type="InterPro" id="IPR002931">
    <property type="entry name" value="Transglutaminase-like"/>
</dbReference>
<dbReference type="PANTHER" id="PTHR33490:SF3">
    <property type="entry name" value="CONSERVED INTEGRAL MEMBRANE PROTEIN"/>
    <property type="match status" value="1"/>
</dbReference>
<protein>
    <submittedName>
        <fullName evidence="2">Transglutaminase family protein</fullName>
    </submittedName>
</protein>
<dbReference type="EMBL" id="JBHRYR010000002">
    <property type="protein sequence ID" value="MFC3852275.1"/>
    <property type="molecule type" value="Genomic_DNA"/>
</dbReference>
<dbReference type="InterPro" id="IPR038765">
    <property type="entry name" value="Papain-like_cys_pep_sf"/>
</dbReference>
<sequence>MSSNNAQSIHLSETPLLDFQHAAMQRLLAERGWLELGTYDKIGAIYRFDRDEIPFGYNADDNLTASQVLQDGYGQCNTKGTVLMALLRAAGIPTRLHGFTIYNAMQKGAIPSWIFWLAPKRILHSWVEVYYEGRWLDIEGYIIDQPYLAQIQKTFADQCEAYSGYAIATTCLKNPQNDWLGENTYIQKEGIADDLGVYDQPDTFYAQKGTNLRGLKRVLYRYVVRHLINRNVQKIRRVGI</sequence>
<organism evidence="2 3">
    <name type="scientific">Saccharospirillum mangrovi</name>
    <dbReference type="NCBI Taxonomy" id="2161747"/>
    <lineage>
        <taxon>Bacteria</taxon>
        <taxon>Pseudomonadati</taxon>
        <taxon>Pseudomonadota</taxon>
        <taxon>Gammaproteobacteria</taxon>
        <taxon>Oceanospirillales</taxon>
        <taxon>Saccharospirillaceae</taxon>
        <taxon>Saccharospirillum</taxon>
    </lineage>
</organism>
<dbReference type="Pfam" id="PF01841">
    <property type="entry name" value="Transglut_core"/>
    <property type="match status" value="1"/>
</dbReference>
<dbReference type="PANTHER" id="PTHR33490">
    <property type="entry name" value="BLR5614 PROTEIN-RELATED"/>
    <property type="match status" value="1"/>
</dbReference>
<gene>
    <name evidence="2" type="ORF">ACFOOG_05440</name>
</gene>
<reference evidence="3" key="1">
    <citation type="journal article" date="2019" name="Int. J. Syst. Evol. Microbiol.">
        <title>The Global Catalogue of Microorganisms (GCM) 10K type strain sequencing project: providing services to taxonomists for standard genome sequencing and annotation.</title>
        <authorList>
            <consortium name="The Broad Institute Genomics Platform"/>
            <consortium name="The Broad Institute Genome Sequencing Center for Infectious Disease"/>
            <person name="Wu L."/>
            <person name="Ma J."/>
        </authorList>
    </citation>
    <scope>NUCLEOTIDE SEQUENCE [LARGE SCALE GENOMIC DNA]</scope>
    <source>
        <strain evidence="3">IBRC 10765</strain>
    </source>
</reference>
<keyword evidence="3" id="KW-1185">Reference proteome</keyword>
<dbReference type="Proteomes" id="UP001595617">
    <property type="component" value="Unassembled WGS sequence"/>
</dbReference>